<sequence>MKKPRWRKVIKITERHASHLMDKYYCHEHCFITTGQSLLSETAEIGLLTTLHNYSNTIHRLSKIEMSEHPKEWVNELWNFAD</sequence>
<gene>
    <name evidence="1" type="ORF">AJGP001_10905</name>
</gene>
<dbReference type="EMBL" id="CP019401">
    <property type="protein sequence ID" value="AQU79742.1"/>
    <property type="molecule type" value="Genomic_DNA"/>
</dbReference>
<name>A0ABM6IT35_9BACL</name>
<dbReference type="Proteomes" id="UP000189661">
    <property type="component" value="Chromosome"/>
</dbReference>
<keyword evidence="2" id="KW-1185">Reference proteome</keyword>
<evidence type="ECO:0008006" key="3">
    <source>
        <dbReference type="Google" id="ProtNLM"/>
    </source>
</evidence>
<protein>
    <recommendedName>
        <fullName evidence="3">Transposase</fullName>
    </recommendedName>
</protein>
<evidence type="ECO:0000313" key="2">
    <source>
        <dbReference type="Proteomes" id="UP000189661"/>
    </source>
</evidence>
<reference evidence="1 2" key="1">
    <citation type="submission" date="2017-01" db="EMBL/GenBank/DDBJ databases">
        <title>Planococcus faecalis genome complete sequence.</title>
        <authorList>
            <person name="Lee P.C."/>
        </authorList>
    </citation>
    <scope>NUCLEOTIDE SEQUENCE [LARGE SCALE GENOMIC DNA]</scope>
    <source>
        <strain evidence="1 2">AJ003</strain>
    </source>
</reference>
<evidence type="ECO:0000313" key="1">
    <source>
        <dbReference type="EMBL" id="AQU79742.1"/>
    </source>
</evidence>
<accession>A0ABM6IT35</accession>
<dbReference type="RefSeq" id="WP_071154193.1">
    <property type="nucleotide sequence ID" value="NZ_CP019401.1"/>
</dbReference>
<proteinExistence type="predicted"/>
<organism evidence="1 2">
    <name type="scientific">Planococcus faecalis</name>
    <dbReference type="NCBI Taxonomy" id="1598147"/>
    <lineage>
        <taxon>Bacteria</taxon>
        <taxon>Bacillati</taxon>
        <taxon>Bacillota</taxon>
        <taxon>Bacilli</taxon>
        <taxon>Bacillales</taxon>
        <taxon>Caryophanaceae</taxon>
        <taxon>Planococcus</taxon>
    </lineage>
</organism>